<reference evidence="9 10" key="1">
    <citation type="submission" date="2020-07" db="EMBL/GenBank/DDBJ databases">
        <title>Thermogemmata thermophila gen. nov., sp. nov., a novel moderate thermophilic planctomycete from a Kamchatka hot spring.</title>
        <authorList>
            <person name="Elcheninov A.G."/>
            <person name="Podosokorskaya O.A."/>
            <person name="Kovaleva O.L."/>
            <person name="Novikov A."/>
            <person name="Bonch-Osmolovskaya E.A."/>
            <person name="Toshchakov S.V."/>
            <person name="Kublanov I.V."/>
        </authorList>
    </citation>
    <scope>NUCLEOTIDE SEQUENCE [LARGE SCALE GENOMIC DNA]</scope>
    <source>
        <strain evidence="9 10">2918</strain>
    </source>
</reference>
<evidence type="ECO:0000256" key="7">
    <source>
        <dbReference type="SAM" id="MobiDB-lite"/>
    </source>
</evidence>
<dbReference type="PANTHER" id="PTHR42865">
    <property type="entry name" value="PROTON/GLUTAMATE-ASPARTATE SYMPORTER"/>
    <property type="match status" value="1"/>
</dbReference>
<organism evidence="9 10">
    <name type="scientific">Thermogemmata fonticola</name>
    <dbReference type="NCBI Taxonomy" id="2755323"/>
    <lineage>
        <taxon>Bacteria</taxon>
        <taxon>Pseudomonadati</taxon>
        <taxon>Planctomycetota</taxon>
        <taxon>Planctomycetia</taxon>
        <taxon>Gemmatales</taxon>
        <taxon>Gemmataceae</taxon>
        <taxon>Thermogemmata</taxon>
    </lineage>
</organism>
<keyword evidence="4 8" id="KW-0812">Transmembrane</keyword>
<dbReference type="PANTHER" id="PTHR42865:SF7">
    <property type="entry name" value="PROTON_GLUTAMATE-ASPARTATE SYMPORTER"/>
    <property type="match status" value="1"/>
</dbReference>
<evidence type="ECO:0000256" key="2">
    <source>
        <dbReference type="ARBA" id="ARBA00022448"/>
    </source>
</evidence>
<dbReference type="InterPro" id="IPR001991">
    <property type="entry name" value="Na-dicarboxylate_symporter"/>
</dbReference>
<evidence type="ECO:0000256" key="3">
    <source>
        <dbReference type="ARBA" id="ARBA00022475"/>
    </source>
</evidence>
<keyword evidence="5 8" id="KW-1133">Transmembrane helix</keyword>
<dbReference type="PRINTS" id="PR00173">
    <property type="entry name" value="EDTRNSPORT"/>
</dbReference>
<feature type="transmembrane region" description="Helical" evidence="8">
    <location>
        <begin position="94"/>
        <end position="116"/>
    </location>
</feature>
<protein>
    <submittedName>
        <fullName evidence="9">Dicarboxylate/amino acid:cation symporter</fullName>
    </submittedName>
</protein>
<accession>A0A7V9AB25</accession>
<feature type="transmembrane region" description="Helical" evidence="8">
    <location>
        <begin position="239"/>
        <end position="265"/>
    </location>
</feature>
<dbReference type="InterPro" id="IPR036458">
    <property type="entry name" value="Na:dicarbo_symporter_sf"/>
</dbReference>
<keyword evidence="2" id="KW-0813">Transport</keyword>
<dbReference type="EMBL" id="JACEFB010000002">
    <property type="protein sequence ID" value="MBA2225337.1"/>
    <property type="molecule type" value="Genomic_DNA"/>
</dbReference>
<keyword evidence="6 8" id="KW-0472">Membrane</keyword>
<dbReference type="GO" id="GO:0006835">
    <property type="term" value="P:dicarboxylic acid transport"/>
    <property type="evidence" value="ECO:0007669"/>
    <property type="project" value="TreeGrafter"/>
</dbReference>
<keyword evidence="10" id="KW-1185">Reference proteome</keyword>
<proteinExistence type="predicted"/>
<evidence type="ECO:0000256" key="1">
    <source>
        <dbReference type="ARBA" id="ARBA00004651"/>
    </source>
</evidence>
<sequence length="454" mass="48246">MRVELSVPQRGIVMGLIVGILLGAAANVWGMESAAPPQAKPWLNAVIRYVAEPVGRIFLNLLLMTVVPLVFTSLAAGVCRLGGLERLGKLGVRAMGYFLFTSSVAAAIGLMLVQLFQPGRTVEESVVIQMQAIYGQQVQKRSEVNDWGIQSLVQMVPRNPLQAAVEMNMLAIIVFALLFGLGLQRIDSRLRETLTTTFEAISEVMVAIIGFALRAAPLGVCALIFSVVAQFGFGLLVALGMYVLVVLLGLGLQLFVVFPLLISFLGRRSPVEFFRRVRVVFLTAFSTSSSNATLPTSLRTAQTELGVSSAVAGFVLPLGATMNMNGTALFEGVTVLFLAQVAGVDLSLSQQLLVLVLSVMTAVGAAGVPGGSIPLLATVLATVQVPPEYLFLILGVDRLLDMCRTTVNVLGDLVAAIYIQRLTTSDSPVSPRNTPSLGDDNRPGQSSASEVIGE</sequence>
<evidence type="ECO:0000256" key="4">
    <source>
        <dbReference type="ARBA" id="ARBA00022692"/>
    </source>
</evidence>
<dbReference type="SUPFAM" id="SSF118215">
    <property type="entry name" value="Proton glutamate symport protein"/>
    <property type="match status" value="1"/>
</dbReference>
<feature type="region of interest" description="Disordered" evidence="7">
    <location>
        <begin position="425"/>
        <end position="454"/>
    </location>
</feature>
<dbReference type="Proteomes" id="UP000542342">
    <property type="component" value="Unassembled WGS sequence"/>
</dbReference>
<evidence type="ECO:0000256" key="5">
    <source>
        <dbReference type="ARBA" id="ARBA00022989"/>
    </source>
</evidence>
<evidence type="ECO:0000313" key="10">
    <source>
        <dbReference type="Proteomes" id="UP000542342"/>
    </source>
</evidence>
<dbReference type="GO" id="GO:0005886">
    <property type="term" value="C:plasma membrane"/>
    <property type="evidence" value="ECO:0007669"/>
    <property type="project" value="UniProtKB-SubCell"/>
</dbReference>
<comment type="subcellular location">
    <subcellularLocation>
        <location evidence="1">Cell membrane</location>
        <topology evidence="1">Multi-pass membrane protein</topology>
    </subcellularLocation>
</comment>
<name>A0A7V9AB25_9BACT</name>
<feature type="compositionally biased region" description="Polar residues" evidence="7">
    <location>
        <begin position="443"/>
        <end position="454"/>
    </location>
</feature>
<feature type="transmembrane region" description="Helical" evidence="8">
    <location>
        <begin position="12"/>
        <end position="31"/>
    </location>
</feature>
<evidence type="ECO:0000313" key="9">
    <source>
        <dbReference type="EMBL" id="MBA2225337.1"/>
    </source>
</evidence>
<dbReference type="Pfam" id="PF00375">
    <property type="entry name" value="SDF"/>
    <property type="match status" value="1"/>
</dbReference>
<feature type="transmembrane region" description="Helical" evidence="8">
    <location>
        <begin position="161"/>
        <end position="183"/>
    </location>
</feature>
<dbReference type="Gene3D" id="1.10.3860.10">
    <property type="entry name" value="Sodium:dicarboxylate symporter"/>
    <property type="match status" value="1"/>
</dbReference>
<evidence type="ECO:0000256" key="8">
    <source>
        <dbReference type="SAM" id="Phobius"/>
    </source>
</evidence>
<dbReference type="RefSeq" id="WP_194536768.1">
    <property type="nucleotide sequence ID" value="NZ_JACEFB010000002.1"/>
</dbReference>
<gene>
    <name evidence="9" type="ORF">H0921_04075</name>
</gene>
<feature type="transmembrane region" description="Helical" evidence="8">
    <location>
        <begin position="57"/>
        <end position="82"/>
    </location>
</feature>
<feature type="transmembrane region" description="Helical" evidence="8">
    <location>
        <begin position="204"/>
        <end position="233"/>
    </location>
</feature>
<comment type="caution">
    <text evidence="9">The sequence shown here is derived from an EMBL/GenBank/DDBJ whole genome shotgun (WGS) entry which is preliminary data.</text>
</comment>
<feature type="compositionally biased region" description="Polar residues" evidence="7">
    <location>
        <begin position="425"/>
        <end position="436"/>
    </location>
</feature>
<evidence type="ECO:0000256" key="6">
    <source>
        <dbReference type="ARBA" id="ARBA00023136"/>
    </source>
</evidence>
<dbReference type="GO" id="GO:0015293">
    <property type="term" value="F:symporter activity"/>
    <property type="evidence" value="ECO:0007669"/>
    <property type="project" value="UniProtKB-KW"/>
</dbReference>
<dbReference type="AlphaFoldDB" id="A0A7V9AB25"/>
<keyword evidence="3" id="KW-1003">Cell membrane</keyword>